<proteinExistence type="predicted"/>
<dbReference type="InterPro" id="IPR018289">
    <property type="entry name" value="MULE_transposase_dom"/>
</dbReference>
<feature type="domain" description="MULE transposase" evidence="1">
    <location>
        <begin position="172"/>
        <end position="264"/>
    </location>
</feature>
<dbReference type="Pfam" id="PF10551">
    <property type="entry name" value="MULE"/>
    <property type="match status" value="1"/>
</dbReference>
<dbReference type="Gene3D" id="2.20.25.240">
    <property type="match status" value="1"/>
</dbReference>
<accession>A0A914EGX9</accession>
<protein>
    <submittedName>
        <fullName evidence="3">MULE transposase domain-containing protein</fullName>
    </submittedName>
</protein>
<dbReference type="AlphaFoldDB" id="A0A914EGX9"/>
<keyword evidence="2" id="KW-1185">Reference proteome</keyword>
<organism evidence="2 3">
    <name type="scientific">Acrobeloides nanus</name>
    <dbReference type="NCBI Taxonomy" id="290746"/>
    <lineage>
        <taxon>Eukaryota</taxon>
        <taxon>Metazoa</taxon>
        <taxon>Ecdysozoa</taxon>
        <taxon>Nematoda</taxon>
        <taxon>Chromadorea</taxon>
        <taxon>Rhabditida</taxon>
        <taxon>Tylenchina</taxon>
        <taxon>Cephalobomorpha</taxon>
        <taxon>Cephaloboidea</taxon>
        <taxon>Cephalobidae</taxon>
        <taxon>Acrobeloides</taxon>
    </lineage>
</organism>
<reference evidence="3" key="1">
    <citation type="submission" date="2022-11" db="UniProtKB">
        <authorList>
            <consortium name="WormBaseParasite"/>
        </authorList>
    </citation>
    <scope>IDENTIFICATION</scope>
</reference>
<evidence type="ECO:0000313" key="2">
    <source>
        <dbReference type="Proteomes" id="UP000887540"/>
    </source>
</evidence>
<evidence type="ECO:0000259" key="1">
    <source>
        <dbReference type="Pfam" id="PF10551"/>
    </source>
</evidence>
<dbReference type="WBParaSite" id="ACRNAN_scaffold7797.g19014.t1">
    <property type="protein sequence ID" value="ACRNAN_scaffold7797.g19014.t1"/>
    <property type="gene ID" value="ACRNAN_scaffold7797.g19014"/>
</dbReference>
<sequence>MRPQESVLLGSKRKKNAKLAYQGHVYDRASYQIEYVTYYCEKRRSMNCKGKLKRNAEGNCEILKPHSHPPNIVKTKVEILKRKTYDTASRHPTLGTRDLVSDMLDGSSIPRKQKVTCNFPEPKSLEERDLAALRKLRTTDGEPLLYDASDYKKAIILATPTALEILEECEIIAADGTHKPAVKHYKQLYTIHGLVNDKFVPLVFVLMKKRSSKKADYRHILELLSISGVNLKLVILDFEKAAIGAFRGVFQGVKICGCRFHLCQALYKKMKKYGFKKLYQEDDLIHHSLTRFMYLSFIPRDRVFLYYEALCEHLKSWPVIWIGRGLGACIVEYDLRQAGFPTTNCSLEAWHRAIQISAKNKHPSYSKFFYILIKEHARISTVINSVALPKKSNKDRRILDIVGRIDDYGTLARYVDALIAVDV</sequence>
<evidence type="ECO:0000313" key="3">
    <source>
        <dbReference type="WBParaSite" id="ACRNAN_scaffold7797.g19014.t1"/>
    </source>
</evidence>
<dbReference type="Proteomes" id="UP000887540">
    <property type="component" value="Unplaced"/>
</dbReference>
<name>A0A914EGX9_9BILA</name>